<evidence type="ECO:0000313" key="5">
    <source>
        <dbReference type="EMBL" id="MBB6449960.1"/>
    </source>
</evidence>
<dbReference type="InterPro" id="IPR000524">
    <property type="entry name" value="Tscrpt_reg_HTH_GntR"/>
</dbReference>
<dbReference type="SMART" id="SM00895">
    <property type="entry name" value="FCD"/>
    <property type="match status" value="1"/>
</dbReference>
<comment type="caution">
    <text evidence="5">The sequence shown here is derived from an EMBL/GenBank/DDBJ whole genome shotgun (WGS) entry which is preliminary data.</text>
</comment>
<evidence type="ECO:0000256" key="3">
    <source>
        <dbReference type="ARBA" id="ARBA00023163"/>
    </source>
</evidence>
<evidence type="ECO:0000313" key="6">
    <source>
        <dbReference type="Proteomes" id="UP000568839"/>
    </source>
</evidence>
<evidence type="ECO:0000259" key="4">
    <source>
        <dbReference type="PROSITE" id="PS50949"/>
    </source>
</evidence>
<feature type="domain" description="HTH gntR-type" evidence="4">
    <location>
        <begin position="9"/>
        <end position="77"/>
    </location>
</feature>
<dbReference type="Pfam" id="PF00392">
    <property type="entry name" value="GntR"/>
    <property type="match status" value="1"/>
</dbReference>
<dbReference type="Proteomes" id="UP000568839">
    <property type="component" value="Unassembled WGS sequence"/>
</dbReference>
<dbReference type="PANTHER" id="PTHR43537">
    <property type="entry name" value="TRANSCRIPTIONAL REGULATOR, GNTR FAMILY"/>
    <property type="match status" value="1"/>
</dbReference>
<organism evidence="5 6">
    <name type="scientific">Geomicrobium halophilum</name>
    <dbReference type="NCBI Taxonomy" id="549000"/>
    <lineage>
        <taxon>Bacteria</taxon>
        <taxon>Bacillati</taxon>
        <taxon>Bacillota</taxon>
        <taxon>Bacilli</taxon>
        <taxon>Bacillales</taxon>
        <taxon>Geomicrobium</taxon>
    </lineage>
</organism>
<proteinExistence type="predicted"/>
<dbReference type="SUPFAM" id="SSF46785">
    <property type="entry name" value="Winged helix' DNA-binding domain"/>
    <property type="match status" value="1"/>
</dbReference>
<keyword evidence="1" id="KW-0805">Transcription regulation</keyword>
<keyword evidence="2" id="KW-0238">DNA-binding</keyword>
<dbReference type="InterPro" id="IPR036388">
    <property type="entry name" value="WH-like_DNA-bd_sf"/>
</dbReference>
<dbReference type="AlphaFoldDB" id="A0A841PMH9"/>
<dbReference type="CDD" id="cd07377">
    <property type="entry name" value="WHTH_GntR"/>
    <property type="match status" value="1"/>
</dbReference>
<sequence>MKYKQIRSKKIYEEVAEALKSLIESGELQPGDRLDSVERLAQQFDVGRSAIREALSALRAMGLVDIRHGEGTFVKTFNRVSLTIPVSSPLLKNPKDIQELLEVRKILEVGSARSAATGWEVKDLKEMEKALKQMNINMDDEKLGEEADWQFHLAIARATHNEMLQNLLNGAKDLTIQTMLETRRIWLYSEKVRAERLYEEHYRIFEAIQERDASLASQLMFEHLESVERIITDFYQNQQK</sequence>
<dbReference type="RefSeq" id="WP_184403894.1">
    <property type="nucleotide sequence ID" value="NZ_JACHHJ010000002.1"/>
</dbReference>
<keyword evidence="6" id="KW-1185">Reference proteome</keyword>
<name>A0A841PMH9_9BACL</name>
<evidence type="ECO:0000256" key="2">
    <source>
        <dbReference type="ARBA" id="ARBA00023125"/>
    </source>
</evidence>
<dbReference type="Pfam" id="PF07729">
    <property type="entry name" value="FCD"/>
    <property type="match status" value="1"/>
</dbReference>
<dbReference type="GO" id="GO:0003677">
    <property type="term" value="F:DNA binding"/>
    <property type="evidence" value="ECO:0007669"/>
    <property type="project" value="UniProtKB-KW"/>
</dbReference>
<protein>
    <submittedName>
        <fullName evidence="5">GntR family transcriptional repressor for pyruvate dehydrogenase complex</fullName>
    </submittedName>
</protein>
<dbReference type="Gene3D" id="1.20.120.530">
    <property type="entry name" value="GntR ligand-binding domain-like"/>
    <property type="match status" value="1"/>
</dbReference>
<dbReference type="PRINTS" id="PR00035">
    <property type="entry name" value="HTHGNTR"/>
</dbReference>
<evidence type="ECO:0000256" key="1">
    <source>
        <dbReference type="ARBA" id="ARBA00023015"/>
    </source>
</evidence>
<dbReference type="InterPro" id="IPR011711">
    <property type="entry name" value="GntR_C"/>
</dbReference>
<dbReference type="PANTHER" id="PTHR43537:SF5">
    <property type="entry name" value="UXU OPERON TRANSCRIPTIONAL REGULATOR"/>
    <property type="match status" value="1"/>
</dbReference>
<keyword evidence="3" id="KW-0804">Transcription</keyword>
<dbReference type="GO" id="GO:0003700">
    <property type="term" value="F:DNA-binding transcription factor activity"/>
    <property type="evidence" value="ECO:0007669"/>
    <property type="project" value="InterPro"/>
</dbReference>
<accession>A0A841PMH9</accession>
<dbReference type="InterPro" id="IPR036390">
    <property type="entry name" value="WH_DNA-bd_sf"/>
</dbReference>
<gene>
    <name evidence="5" type="ORF">HNR44_001938</name>
</gene>
<dbReference type="SMART" id="SM00345">
    <property type="entry name" value="HTH_GNTR"/>
    <property type="match status" value="1"/>
</dbReference>
<dbReference type="InterPro" id="IPR008920">
    <property type="entry name" value="TF_FadR/GntR_C"/>
</dbReference>
<dbReference type="SUPFAM" id="SSF48008">
    <property type="entry name" value="GntR ligand-binding domain-like"/>
    <property type="match status" value="1"/>
</dbReference>
<dbReference type="PROSITE" id="PS50949">
    <property type="entry name" value="HTH_GNTR"/>
    <property type="match status" value="1"/>
</dbReference>
<keyword evidence="5" id="KW-0670">Pyruvate</keyword>
<reference evidence="5 6" key="1">
    <citation type="submission" date="2020-08" db="EMBL/GenBank/DDBJ databases">
        <title>Genomic Encyclopedia of Type Strains, Phase IV (KMG-IV): sequencing the most valuable type-strain genomes for metagenomic binning, comparative biology and taxonomic classification.</title>
        <authorList>
            <person name="Goeker M."/>
        </authorList>
    </citation>
    <scope>NUCLEOTIDE SEQUENCE [LARGE SCALE GENOMIC DNA]</scope>
    <source>
        <strain evidence="5 6">DSM 21769</strain>
    </source>
</reference>
<dbReference type="EMBL" id="JACHHJ010000002">
    <property type="protein sequence ID" value="MBB6449960.1"/>
    <property type="molecule type" value="Genomic_DNA"/>
</dbReference>
<dbReference type="Gene3D" id="1.10.10.10">
    <property type="entry name" value="Winged helix-like DNA-binding domain superfamily/Winged helix DNA-binding domain"/>
    <property type="match status" value="1"/>
</dbReference>